<evidence type="ECO:0000256" key="2">
    <source>
        <dbReference type="ARBA" id="ARBA00010897"/>
    </source>
</evidence>
<dbReference type="PANTHER" id="PTHR11098">
    <property type="entry name" value="NICOTINATE PHOSPHORIBOSYLTRANSFERASE"/>
    <property type="match status" value="1"/>
</dbReference>
<evidence type="ECO:0000313" key="10">
    <source>
        <dbReference type="EMBL" id="VFU08696.1"/>
    </source>
</evidence>
<comment type="PTM">
    <text evidence="7">Transiently phosphorylated on a His residue during the reaction cycle. Phosphorylation strongly increases the affinity for substrates and increases the rate of nicotinate D-ribonucleotide production. Dephosphorylation regenerates the low-affinity form of the enzyme, leading to product release.</text>
</comment>
<dbReference type="InterPro" id="IPR036068">
    <property type="entry name" value="Nicotinate_pribotase-like_C"/>
</dbReference>
<evidence type="ECO:0000259" key="9">
    <source>
        <dbReference type="Pfam" id="PF17767"/>
    </source>
</evidence>
<dbReference type="SUPFAM" id="SSF54675">
    <property type="entry name" value="Nicotinate/Quinolinate PRTase N-terminal domain-like"/>
    <property type="match status" value="1"/>
</dbReference>
<evidence type="ECO:0000256" key="5">
    <source>
        <dbReference type="ARBA" id="ARBA00022598"/>
    </source>
</evidence>
<dbReference type="Pfam" id="PF04095">
    <property type="entry name" value="NAPRTase"/>
    <property type="match status" value="1"/>
</dbReference>
<evidence type="ECO:0000313" key="11">
    <source>
        <dbReference type="Proteomes" id="UP000294360"/>
    </source>
</evidence>
<accession>A0A4U8YYN8</accession>
<dbReference type="NCBIfam" id="NF003704">
    <property type="entry name" value="PRK05321.1"/>
    <property type="match status" value="1"/>
</dbReference>
<evidence type="ECO:0000256" key="4">
    <source>
        <dbReference type="ARBA" id="ARBA00022553"/>
    </source>
</evidence>
<dbReference type="Proteomes" id="UP000294360">
    <property type="component" value="Chromosome"/>
</dbReference>
<evidence type="ECO:0000256" key="1">
    <source>
        <dbReference type="ARBA" id="ARBA00004952"/>
    </source>
</evidence>
<dbReference type="PIRSF" id="PIRSF000484">
    <property type="entry name" value="NAPRT"/>
    <property type="match status" value="1"/>
</dbReference>
<sequence length="435" mass="49406">MIPDLASRVHDHSYRVDPIIRTLLDTDFYKFLMLQMIWKLKPDVHATFGLHNRSGAVRLADCIDEKELTAQLDHARSLRFQKNELIWLAGNSFYGRTKIFEPGFLEYLGDFRLPPYQLSRRNGEFELRFEGLWRETTMWEVPALAILNELRARSAMFRMGRFELDVLYARAKAKLWSKVERLRILAREGPLKISDFGTRRRHGFLWQRWCIEALREGVGEALIGTSNVKHAMDLGLEAIGTNAHELPMVYAALAENDAALREAPFTVLEDWSRLYDGNLLVLLPDTFGTTNFLKAAPDWAADWTGARPDSKPPIEGAEELIDWWTARGRDPGQKLIVLSDGMTSDSIEASVRHLRGRAQVSIGWGTNLTNDFAGCVPHGADVDVMPPSLVCKVIEVEGRPAVKLSDNPAKFLGPKDEIARYERVFGYQPGVWRQA</sequence>
<dbReference type="KEGG" id="mtun:MTUNDRAET4_1803"/>
<dbReference type="UniPathway" id="UPA00253">
    <property type="reaction ID" value="UER00457"/>
</dbReference>
<dbReference type="InterPro" id="IPR006406">
    <property type="entry name" value="Nic_PRibTrfase"/>
</dbReference>
<dbReference type="HAMAP" id="MF_00570">
    <property type="entry name" value="NAPRTase"/>
    <property type="match status" value="1"/>
</dbReference>
<dbReference type="OrthoDB" id="9771406at2"/>
<evidence type="ECO:0000256" key="6">
    <source>
        <dbReference type="ARBA" id="ARBA00022642"/>
    </source>
</evidence>
<comment type="function">
    <text evidence="7">Catalyzes the synthesis of beta-nicotinate D-ribonucleotide from nicotinate and 5-phospho-D-ribose 1-phosphate at the expense of ATP.</text>
</comment>
<dbReference type="GO" id="GO:0004516">
    <property type="term" value="F:nicotinate phosphoribosyltransferase activity"/>
    <property type="evidence" value="ECO:0007669"/>
    <property type="project" value="UniProtKB-UniRule"/>
</dbReference>
<dbReference type="AlphaFoldDB" id="A0A4U8YYN8"/>
<organism evidence="10 11">
    <name type="scientific">Methylocella tundrae</name>
    <dbReference type="NCBI Taxonomy" id="227605"/>
    <lineage>
        <taxon>Bacteria</taxon>
        <taxon>Pseudomonadati</taxon>
        <taxon>Pseudomonadota</taxon>
        <taxon>Alphaproteobacteria</taxon>
        <taxon>Hyphomicrobiales</taxon>
        <taxon>Beijerinckiaceae</taxon>
        <taxon>Methylocella</taxon>
    </lineage>
</organism>
<dbReference type="GO" id="GO:0034355">
    <property type="term" value="P:NAD+ biosynthetic process via the salvage pathway"/>
    <property type="evidence" value="ECO:0007669"/>
    <property type="project" value="TreeGrafter"/>
</dbReference>
<dbReference type="InterPro" id="IPR007229">
    <property type="entry name" value="Nic_PRibTrfase-Fam"/>
</dbReference>
<dbReference type="GO" id="GO:0016757">
    <property type="term" value="F:glycosyltransferase activity"/>
    <property type="evidence" value="ECO:0007669"/>
    <property type="project" value="UniProtKB-KW"/>
</dbReference>
<keyword evidence="10" id="KW-0328">Glycosyltransferase</keyword>
<keyword evidence="5 7" id="KW-0436">Ligase</keyword>
<dbReference type="SUPFAM" id="SSF51690">
    <property type="entry name" value="Nicotinate/Quinolinate PRTase C-terminal domain-like"/>
    <property type="match status" value="1"/>
</dbReference>
<keyword evidence="4 7" id="KW-0597">Phosphoprotein</keyword>
<comment type="catalytic activity">
    <reaction evidence="7">
        <text>5-phospho-alpha-D-ribose 1-diphosphate + nicotinate + ATP + H2O = nicotinate beta-D-ribonucleotide + ADP + phosphate + diphosphate</text>
        <dbReference type="Rhea" id="RHEA:36163"/>
        <dbReference type="ChEBI" id="CHEBI:15377"/>
        <dbReference type="ChEBI" id="CHEBI:30616"/>
        <dbReference type="ChEBI" id="CHEBI:32544"/>
        <dbReference type="ChEBI" id="CHEBI:33019"/>
        <dbReference type="ChEBI" id="CHEBI:43474"/>
        <dbReference type="ChEBI" id="CHEBI:57502"/>
        <dbReference type="ChEBI" id="CHEBI:58017"/>
        <dbReference type="ChEBI" id="CHEBI:456216"/>
        <dbReference type="EC" id="6.3.4.21"/>
    </reaction>
</comment>
<feature type="modified residue" description="Phosphohistidine; by autocatalysis" evidence="7">
    <location>
        <position position="244"/>
    </location>
</feature>
<name>A0A4U8YYN8_METTU</name>
<evidence type="ECO:0000259" key="8">
    <source>
        <dbReference type="Pfam" id="PF04095"/>
    </source>
</evidence>
<dbReference type="InterPro" id="IPR041525">
    <property type="entry name" value="N/Namide_PRibTrfase"/>
</dbReference>
<keyword evidence="6 7" id="KW-0662">Pyridine nucleotide biosynthesis</keyword>
<comment type="similarity">
    <text evidence="2 7">Belongs to the NAPRTase family.</text>
</comment>
<evidence type="ECO:0000256" key="3">
    <source>
        <dbReference type="ARBA" id="ARBA00013236"/>
    </source>
</evidence>
<feature type="domain" description="Nicotinate/nicotinamide phosphoribosyltransferase" evidence="8">
    <location>
        <begin position="192"/>
        <end position="425"/>
    </location>
</feature>
<comment type="pathway">
    <text evidence="1 7">Cofactor biosynthesis; NAD(+) biosynthesis; nicotinate D-ribonucleotide from nicotinate: step 1/1.</text>
</comment>
<feature type="domain" description="Nicotinate phosphoribosyltransferase N-terminal" evidence="9">
    <location>
        <begin position="24"/>
        <end position="148"/>
    </location>
</feature>
<proteinExistence type="inferred from homology"/>
<dbReference type="EC" id="6.3.4.21" evidence="3 7"/>
<protein>
    <recommendedName>
        <fullName evidence="3 7">Nicotinate phosphoribosyltransferase</fullName>
        <shortName evidence="7">NAPRTase</shortName>
        <ecNumber evidence="3 7">6.3.4.21</ecNumber>
    </recommendedName>
</protein>
<dbReference type="Gene3D" id="3.20.140.10">
    <property type="entry name" value="nicotinate phosphoribosyltransferase"/>
    <property type="match status" value="1"/>
</dbReference>
<dbReference type="RefSeq" id="WP_134488771.1">
    <property type="nucleotide sequence ID" value="NZ_CP139089.1"/>
</dbReference>
<dbReference type="Pfam" id="PF17767">
    <property type="entry name" value="NAPRTase_N"/>
    <property type="match status" value="1"/>
</dbReference>
<dbReference type="GO" id="GO:0005829">
    <property type="term" value="C:cytosol"/>
    <property type="evidence" value="ECO:0007669"/>
    <property type="project" value="TreeGrafter"/>
</dbReference>
<keyword evidence="10" id="KW-0808">Transferase</keyword>
<evidence type="ECO:0000256" key="7">
    <source>
        <dbReference type="HAMAP-Rule" id="MF_00570"/>
    </source>
</evidence>
<dbReference type="EMBL" id="LR536450">
    <property type="protein sequence ID" value="VFU08696.1"/>
    <property type="molecule type" value="Genomic_DNA"/>
</dbReference>
<dbReference type="InterPro" id="IPR040727">
    <property type="entry name" value="NAPRTase_N"/>
</dbReference>
<dbReference type="PANTHER" id="PTHR11098:SF1">
    <property type="entry name" value="NICOTINATE PHOSPHORIBOSYLTRANSFERASE"/>
    <property type="match status" value="1"/>
</dbReference>
<gene>
    <name evidence="7 10" type="primary">pncB</name>
    <name evidence="10" type="ORF">MTUNDRAET4_1803</name>
</gene>
<reference evidence="10 11" key="1">
    <citation type="submission" date="2019-03" db="EMBL/GenBank/DDBJ databases">
        <authorList>
            <person name="Kox A.R. M."/>
        </authorList>
    </citation>
    <scope>NUCLEOTIDE SEQUENCE [LARGE SCALE GENOMIC DNA]</scope>
    <source>
        <strain evidence="10">MTUNDRAET4 annotated genome</strain>
    </source>
</reference>